<dbReference type="GO" id="GO:0006508">
    <property type="term" value="P:proteolysis"/>
    <property type="evidence" value="ECO:0007669"/>
    <property type="project" value="UniProtKB-KW"/>
</dbReference>
<dbReference type="InterPro" id="IPR029058">
    <property type="entry name" value="AB_hydrolase_fold"/>
</dbReference>
<feature type="chain" id="PRO_5002984009" evidence="6">
    <location>
        <begin position="31"/>
        <end position="481"/>
    </location>
</feature>
<proteinExistence type="predicted"/>
<dbReference type="HOGENOM" id="CLU_032786_0_0_4"/>
<dbReference type="Pfam" id="PF00450">
    <property type="entry name" value="Peptidase_S10"/>
    <property type="match status" value="1"/>
</dbReference>
<dbReference type="KEGG" id="app:CAP2UW1_1566"/>
<evidence type="ECO:0000313" key="7">
    <source>
        <dbReference type="EMBL" id="ACV34881.1"/>
    </source>
</evidence>
<keyword evidence="3 6" id="KW-0732">Signal</keyword>
<evidence type="ECO:0000256" key="6">
    <source>
        <dbReference type="SAM" id="SignalP"/>
    </source>
</evidence>
<evidence type="ECO:0000256" key="4">
    <source>
        <dbReference type="ARBA" id="ARBA00022801"/>
    </source>
</evidence>
<organism evidence="7">
    <name type="scientific">Accumulibacter regalis</name>
    <dbReference type="NCBI Taxonomy" id="522306"/>
    <lineage>
        <taxon>Bacteria</taxon>
        <taxon>Pseudomonadati</taxon>
        <taxon>Pseudomonadota</taxon>
        <taxon>Betaproteobacteria</taxon>
        <taxon>Candidatus Accumulibacter</taxon>
    </lineage>
</organism>
<dbReference type="EMBL" id="CP001715">
    <property type="protein sequence ID" value="ACV34881.1"/>
    <property type="molecule type" value="Genomic_DNA"/>
</dbReference>
<dbReference type="PANTHER" id="PTHR11802">
    <property type="entry name" value="SERINE PROTEASE FAMILY S10 SERINE CARBOXYPEPTIDASE"/>
    <property type="match status" value="1"/>
</dbReference>
<evidence type="ECO:0000256" key="3">
    <source>
        <dbReference type="ARBA" id="ARBA00022729"/>
    </source>
</evidence>
<sequence precursor="true">MTLLTIGRQALQVLALGLVALLAGPQSAVAQKLPDYKASAGMLKIGTDPERPDAEIFHVAYTLKGADPAKRPVTFAFNGGPGAASIYLHLAAIGPKTIVTAGDGSFPAVPARLEENPDSWIRFTDLVFIDPVDTGYSRMLPGPDGKPRDGKPYHGVAGDLDAIAGFIRQWLTVNKRWGSPKAIAGESYGGQRVAALSRILAEQYAINLNWAVMLSPAFYLELSDPHYSLVAPMTLLPSQAAIAAHHGLSTIKNEPAAIKAVEDYAMTAYLAGLATQGRASPAEQAAFYAKVGGLIGIEPALVANHRGRISEVVFAANLLGKKGQVIDTYDGTQASDNPTPEKKDELGAFDRSLNILSGVLLAPFTDYVRKDLGYVSDRPYIPLNLPVNMGWDRSAKLGGPDDLAIALAQNHDLKALVLHGYHDLNANYLMSRYVLEQTVRGADTRKRLFFGTYPGGHMFYLRKKSRAEMAADVRGFYEKSP</sequence>
<protein>
    <submittedName>
        <fullName evidence="7">Peptidase S10 serine carboxypeptidase</fullName>
    </submittedName>
</protein>
<dbReference type="STRING" id="522306.CAP2UW1_1566"/>
<dbReference type="SUPFAM" id="SSF53474">
    <property type="entry name" value="alpha/beta-Hydrolases"/>
    <property type="match status" value="1"/>
</dbReference>
<reference evidence="7" key="1">
    <citation type="submission" date="2009-08" db="EMBL/GenBank/DDBJ databases">
        <authorList>
            <consortium name="US DOE Joint Genome Institute"/>
            <person name="Lucas S."/>
            <person name="Copeland A."/>
            <person name="Lapidus A."/>
            <person name="Glavina del Rio T."/>
            <person name="Dalin E."/>
            <person name="Tice H."/>
            <person name="Bruce D."/>
            <person name="Barry K."/>
            <person name="Pitluck S."/>
            <person name="Lowry S."/>
            <person name="Larimer F."/>
            <person name="Land M."/>
            <person name="Hauser L."/>
            <person name="Kyrpides N."/>
            <person name="Ivanova N."/>
            <person name="McMahon K.D."/>
            <person name="Hugenholtz P."/>
        </authorList>
    </citation>
    <scope>NUCLEOTIDE SEQUENCE</scope>
    <source>
        <strain evidence="7">UW-1</strain>
    </source>
</reference>
<dbReference type="eggNOG" id="COG2939">
    <property type="taxonomic scope" value="Bacteria"/>
</dbReference>
<keyword evidence="2" id="KW-0645">Protease</keyword>
<dbReference type="OrthoDB" id="9770107at2"/>
<dbReference type="AlphaFoldDB" id="C7RTQ5"/>
<evidence type="ECO:0000256" key="5">
    <source>
        <dbReference type="ARBA" id="ARBA00023180"/>
    </source>
</evidence>
<name>C7RTQ5_ACCRE</name>
<dbReference type="GO" id="GO:0004185">
    <property type="term" value="F:serine-type carboxypeptidase activity"/>
    <property type="evidence" value="ECO:0007669"/>
    <property type="project" value="InterPro"/>
</dbReference>
<dbReference type="PANTHER" id="PTHR11802:SF3">
    <property type="entry name" value="RETINOID-INDUCIBLE SERINE CARBOXYPEPTIDASE"/>
    <property type="match status" value="1"/>
</dbReference>
<gene>
    <name evidence="7" type="ordered locus">CAP2UW1_1566</name>
</gene>
<feature type="signal peptide" evidence="6">
    <location>
        <begin position="1"/>
        <end position="30"/>
    </location>
</feature>
<dbReference type="InterPro" id="IPR001563">
    <property type="entry name" value="Peptidase_S10"/>
</dbReference>
<keyword evidence="1 7" id="KW-0121">Carboxypeptidase</keyword>
<keyword evidence="5" id="KW-0325">Glycoprotein</keyword>
<evidence type="ECO:0000256" key="2">
    <source>
        <dbReference type="ARBA" id="ARBA00022670"/>
    </source>
</evidence>
<evidence type="ECO:0000256" key="1">
    <source>
        <dbReference type="ARBA" id="ARBA00022645"/>
    </source>
</evidence>
<accession>C7RTQ5</accession>
<keyword evidence="4" id="KW-0378">Hydrolase</keyword>
<dbReference type="Gene3D" id="3.40.50.1820">
    <property type="entry name" value="alpha/beta hydrolase"/>
    <property type="match status" value="1"/>
</dbReference>
<reference evidence="7" key="2">
    <citation type="submission" date="2009-09" db="EMBL/GenBank/DDBJ databases">
        <title>Complete sequence of chromosome of Candidatus Accumulibacter phosphatis clade IIA str. UW-1.</title>
        <authorList>
            <consortium name="US DOE Joint Genome Institute"/>
            <person name="Martin H.G."/>
            <person name="Ivanova N."/>
            <person name="Kunin V."/>
            <person name="Warnecke F."/>
            <person name="Barry K."/>
            <person name="He S."/>
            <person name="Salamov A."/>
            <person name="Szeto E."/>
            <person name="Dalin E."/>
            <person name="Pangilinan J.L."/>
            <person name="Lapidus A."/>
            <person name="Lowry S."/>
            <person name="Kyrpides N.C."/>
            <person name="McMahon K.D."/>
            <person name="Hugenholtz P."/>
        </authorList>
    </citation>
    <scope>NUCLEOTIDE SEQUENCE [LARGE SCALE GENOMIC DNA]</scope>
    <source>
        <strain evidence="7">UW-1</strain>
    </source>
</reference>